<sequence length="170" mass="19501">MSVKFSIGSKPIKLKKLELKQIELNEQFISAKILAEKLDQVYSLFSRNLALSIEDSLAEDASLPFLKEITNLMNKHNIALLKIRPRARNKKENYYVAPYELTIKCAFENLGNFLAEMERSPRLITVDEFSINNGIERIKSTVKEEDLLEQEITLKISTLTLIKSKVKLLS</sequence>
<dbReference type="GO" id="GO:0043107">
    <property type="term" value="P:type IV pilus-dependent motility"/>
    <property type="evidence" value="ECO:0007669"/>
    <property type="project" value="InterPro"/>
</dbReference>
<dbReference type="InterPro" id="IPR014717">
    <property type="entry name" value="Transl_elong_EF1B/ribsomal_bS6"/>
</dbReference>
<name>A0A382CAB6_9ZZZZ</name>
<accession>A0A382CAB6</accession>
<dbReference type="EMBL" id="UINC01033571">
    <property type="protein sequence ID" value="SVB23068.1"/>
    <property type="molecule type" value="Genomic_DNA"/>
</dbReference>
<dbReference type="InterPro" id="IPR007445">
    <property type="entry name" value="PilO"/>
</dbReference>
<dbReference type="Gene3D" id="3.30.70.60">
    <property type="match status" value="1"/>
</dbReference>
<organism evidence="1">
    <name type="scientific">marine metagenome</name>
    <dbReference type="NCBI Taxonomy" id="408172"/>
    <lineage>
        <taxon>unclassified sequences</taxon>
        <taxon>metagenomes</taxon>
        <taxon>ecological metagenomes</taxon>
    </lineage>
</organism>
<dbReference type="AlphaFoldDB" id="A0A382CAB6"/>
<protein>
    <submittedName>
        <fullName evidence="1">Uncharacterized protein</fullName>
    </submittedName>
</protein>
<gene>
    <name evidence="1" type="ORF">METZ01_LOCUS175922</name>
</gene>
<dbReference type="GO" id="GO:0043683">
    <property type="term" value="P:type IV pilus assembly"/>
    <property type="evidence" value="ECO:0007669"/>
    <property type="project" value="InterPro"/>
</dbReference>
<evidence type="ECO:0000313" key="1">
    <source>
        <dbReference type="EMBL" id="SVB23068.1"/>
    </source>
</evidence>
<reference evidence="1" key="1">
    <citation type="submission" date="2018-05" db="EMBL/GenBank/DDBJ databases">
        <authorList>
            <person name="Lanie J.A."/>
            <person name="Ng W.-L."/>
            <person name="Kazmierczak K.M."/>
            <person name="Andrzejewski T.M."/>
            <person name="Davidsen T.M."/>
            <person name="Wayne K.J."/>
            <person name="Tettelin H."/>
            <person name="Glass J.I."/>
            <person name="Rusch D."/>
            <person name="Podicherti R."/>
            <person name="Tsui H.-C.T."/>
            <person name="Winkler M.E."/>
        </authorList>
    </citation>
    <scope>NUCLEOTIDE SEQUENCE</scope>
</reference>
<proteinExistence type="predicted"/>
<dbReference type="Pfam" id="PF04350">
    <property type="entry name" value="PilO"/>
    <property type="match status" value="1"/>
</dbReference>